<accession>A0ABX2E7Y7</accession>
<evidence type="ECO:0000256" key="2">
    <source>
        <dbReference type="ARBA" id="ARBA00007613"/>
    </source>
</evidence>
<gene>
    <name evidence="9" type="ORF">HNV10_13090</name>
</gene>
<evidence type="ECO:0000256" key="7">
    <source>
        <dbReference type="ARBA" id="ARBA00023237"/>
    </source>
</evidence>
<dbReference type="PANTHER" id="PTHR30026:SF5">
    <property type="entry name" value="ABC-TYPE EFFLUX SYSTEM SECRETIN COMPONENT"/>
    <property type="match status" value="1"/>
</dbReference>
<keyword evidence="5" id="KW-0812">Transmembrane</keyword>
<comment type="subcellular location">
    <subcellularLocation>
        <location evidence="1">Cell outer membrane</location>
    </subcellularLocation>
</comment>
<feature type="coiled-coil region" evidence="8">
    <location>
        <begin position="245"/>
        <end position="272"/>
    </location>
</feature>
<keyword evidence="6" id="KW-0472">Membrane</keyword>
<evidence type="ECO:0000256" key="6">
    <source>
        <dbReference type="ARBA" id="ARBA00023136"/>
    </source>
</evidence>
<dbReference type="Gene3D" id="1.20.1600.10">
    <property type="entry name" value="Outer membrane efflux proteins (OEP)"/>
    <property type="match status" value="1"/>
</dbReference>
<dbReference type="RefSeq" id="WP_173301832.1">
    <property type="nucleotide sequence ID" value="NZ_JABRWQ010000005.1"/>
</dbReference>
<evidence type="ECO:0000256" key="8">
    <source>
        <dbReference type="SAM" id="Coils"/>
    </source>
</evidence>
<evidence type="ECO:0000256" key="3">
    <source>
        <dbReference type="ARBA" id="ARBA00022448"/>
    </source>
</evidence>
<dbReference type="InterPro" id="IPR003423">
    <property type="entry name" value="OMP_efflux"/>
</dbReference>
<keyword evidence="10" id="KW-1185">Reference proteome</keyword>
<evidence type="ECO:0000313" key="9">
    <source>
        <dbReference type="EMBL" id="NRD24187.1"/>
    </source>
</evidence>
<dbReference type="Pfam" id="PF02321">
    <property type="entry name" value="OEP"/>
    <property type="match status" value="2"/>
</dbReference>
<keyword evidence="3" id="KW-0813">Transport</keyword>
<proteinExistence type="inferred from homology"/>
<dbReference type="EMBL" id="JABRWQ010000005">
    <property type="protein sequence ID" value="NRD24187.1"/>
    <property type="molecule type" value="Genomic_DNA"/>
</dbReference>
<organism evidence="9 10">
    <name type="scientific">Winogradskyella litoriviva</name>
    <dbReference type="NCBI Taxonomy" id="1220182"/>
    <lineage>
        <taxon>Bacteria</taxon>
        <taxon>Pseudomonadati</taxon>
        <taxon>Bacteroidota</taxon>
        <taxon>Flavobacteriia</taxon>
        <taxon>Flavobacteriales</taxon>
        <taxon>Flavobacteriaceae</taxon>
        <taxon>Winogradskyella</taxon>
    </lineage>
</organism>
<dbReference type="SUPFAM" id="SSF56954">
    <property type="entry name" value="Outer membrane efflux proteins (OEP)"/>
    <property type="match status" value="1"/>
</dbReference>
<comment type="caution">
    <text evidence="9">The sequence shown here is derived from an EMBL/GenBank/DDBJ whole genome shotgun (WGS) entry which is preliminary data.</text>
</comment>
<reference evidence="9 10" key="1">
    <citation type="journal article" date="2015" name="Int. J. Syst. Evol. Microbiol.">
        <title>Winogradskyella litoriviva sp. nov., isolated from coastal seawater.</title>
        <authorList>
            <person name="Nedashkovskaya O.I."/>
            <person name="Kukhlevskiy A.D."/>
            <person name="Zhukova N.V."/>
            <person name="Kim S.J."/>
            <person name="Rhee S.K."/>
            <person name="Mikhailov V.V."/>
        </authorList>
    </citation>
    <scope>NUCLEOTIDE SEQUENCE [LARGE SCALE GENOMIC DNA]</scope>
    <source>
        <strain evidence="9 10">KMM6491</strain>
    </source>
</reference>
<evidence type="ECO:0000313" key="10">
    <source>
        <dbReference type="Proteomes" id="UP000805085"/>
    </source>
</evidence>
<name>A0ABX2E7Y7_9FLAO</name>
<evidence type="ECO:0000256" key="4">
    <source>
        <dbReference type="ARBA" id="ARBA00022452"/>
    </source>
</evidence>
<comment type="similarity">
    <text evidence="2">Belongs to the outer membrane factor (OMF) (TC 1.B.17) family.</text>
</comment>
<evidence type="ECO:0000256" key="1">
    <source>
        <dbReference type="ARBA" id="ARBA00004442"/>
    </source>
</evidence>
<evidence type="ECO:0000256" key="5">
    <source>
        <dbReference type="ARBA" id="ARBA00022692"/>
    </source>
</evidence>
<dbReference type="InterPro" id="IPR051906">
    <property type="entry name" value="TolC-like"/>
</dbReference>
<protein>
    <submittedName>
        <fullName evidence="9">TolC family protein</fullName>
    </submittedName>
</protein>
<dbReference type="Proteomes" id="UP000805085">
    <property type="component" value="Unassembled WGS sequence"/>
</dbReference>
<keyword evidence="4" id="KW-1134">Transmembrane beta strand</keyword>
<dbReference type="PANTHER" id="PTHR30026">
    <property type="entry name" value="OUTER MEMBRANE PROTEIN TOLC"/>
    <property type="match status" value="1"/>
</dbReference>
<keyword evidence="7" id="KW-0998">Cell outer membrane</keyword>
<sequence>MNEFIHLLSIKMMRLINTTLLIILCIVNTYGQERKISLSEALEMSYSNNENIKRYAERVEQKNYEDKAAKGNFLPSINLLGGYTYLSENMEVNTSQVQSSLDDLGGKYGAAFIQAYGDQIGLSGVSAESAFSTLVGVLEQFPAYPNVTVDNQQIYTAALTATQPIFTGGKIIAAKKYAKAELESSEIEFKQVKDEIATELIDRYLTVVLLKQVIKTRQQVYDGMETHKAQTERAIQLEILPKHVLLRAKVAVADAEKDLNNDKNKLKLAELALRTTMNLPESEVFTVMDSIGYQNLYFDFKELLDTANSNQPILELIDQKEIMAKQAYALERSKFMPNIAAFGTYNMFREDLPIIPPKFIVGVQAQLNIFNGFKDVNKLKASKHLQQEVKNAKAYTSQQIKLLVESNYINALNQQKLYNSQIATVELAKENLRINIRRFEEGLGKSIDVIDASLLYEKSKIEQLVALDGYYKAIAHLYSAIGQPERIIPIISNQILP</sequence>
<keyword evidence="8" id="KW-0175">Coiled coil</keyword>